<evidence type="ECO:0000259" key="5">
    <source>
        <dbReference type="SMART" id="SM00249"/>
    </source>
</evidence>
<evidence type="ECO:0000313" key="7">
    <source>
        <dbReference type="Proteomes" id="UP000582016"/>
    </source>
</evidence>
<feature type="compositionally biased region" description="Low complexity" evidence="4">
    <location>
        <begin position="441"/>
        <end position="453"/>
    </location>
</feature>
<dbReference type="InterPro" id="IPR013083">
    <property type="entry name" value="Znf_RING/FYVE/PHD"/>
</dbReference>
<dbReference type="AlphaFoldDB" id="A0A8H5JS29"/>
<dbReference type="InterPro" id="IPR019787">
    <property type="entry name" value="Znf_PHD-finger"/>
</dbReference>
<feature type="region of interest" description="Disordered" evidence="4">
    <location>
        <begin position="531"/>
        <end position="557"/>
    </location>
</feature>
<comment type="caution">
    <text evidence="6">The sequence shown here is derived from an EMBL/GenBank/DDBJ whole genome shotgun (WGS) entry which is preliminary data.</text>
</comment>
<gene>
    <name evidence="6" type="ORF">FPHYL_6515</name>
</gene>
<evidence type="ECO:0000256" key="1">
    <source>
        <dbReference type="ARBA" id="ARBA00022723"/>
    </source>
</evidence>
<dbReference type="GO" id="GO:0008270">
    <property type="term" value="F:zinc ion binding"/>
    <property type="evidence" value="ECO:0007669"/>
    <property type="project" value="UniProtKB-KW"/>
</dbReference>
<dbReference type="PANTHER" id="PTHR35391:SF5">
    <property type="entry name" value="DUF6590 DOMAIN-CONTAINING PROTEIN"/>
    <property type="match status" value="1"/>
</dbReference>
<dbReference type="Pfam" id="PF00628">
    <property type="entry name" value="PHD"/>
    <property type="match status" value="1"/>
</dbReference>
<dbReference type="EMBL" id="JAAOAQ010000227">
    <property type="protein sequence ID" value="KAF5560729.1"/>
    <property type="molecule type" value="Genomic_DNA"/>
</dbReference>
<dbReference type="OrthoDB" id="20872at2759"/>
<dbReference type="Proteomes" id="UP000582016">
    <property type="component" value="Unassembled WGS sequence"/>
</dbReference>
<evidence type="ECO:0000256" key="4">
    <source>
        <dbReference type="SAM" id="MobiDB-lite"/>
    </source>
</evidence>
<feature type="region of interest" description="Disordered" evidence="4">
    <location>
        <begin position="430"/>
        <end position="490"/>
    </location>
</feature>
<keyword evidence="1" id="KW-0479">Metal-binding</keyword>
<dbReference type="InterPro" id="IPR011011">
    <property type="entry name" value="Znf_FYVE_PHD"/>
</dbReference>
<evidence type="ECO:0000256" key="2">
    <source>
        <dbReference type="ARBA" id="ARBA00022771"/>
    </source>
</evidence>
<keyword evidence="7" id="KW-1185">Reference proteome</keyword>
<dbReference type="SMART" id="SM00249">
    <property type="entry name" value="PHD"/>
    <property type="match status" value="1"/>
</dbReference>
<keyword evidence="3" id="KW-0862">Zinc</keyword>
<feature type="domain" description="Zinc finger PHD-type" evidence="5">
    <location>
        <begin position="564"/>
        <end position="612"/>
    </location>
</feature>
<dbReference type="SUPFAM" id="SSF57903">
    <property type="entry name" value="FYVE/PHD zinc finger"/>
    <property type="match status" value="1"/>
</dbReference>
<proteinExistence type="predicted"/>
<evidence type="ECO:0000256" key="3">
    <source>
        <dbReference type="ARBA" id="ARBA00022833"/>
    </source>
</evidence>
<sequence length="629" mass="70548">MDNRKAVIEPDNRATPPIVEPHSVAEAIREWQVDAHHSDGLENKSVTARLCDAALRFYKELLRHVSKHLDVPKLVRMSLQRTYSLMVLWSDGYGVREGDLDDILAKSRNIRRATLKILSSIANTLLDNLAGLGPLIVKSAFELIGDLSLPLIAMSAEASYLIHDGTDSSSDSSSDVSLDSHQDNMSEINQDLRTDVECLVELDPLIRNLVPDLSSQKQKHLETSEWAPQQAFCDKVEQRFPRADKSLILRLGEANWLRYRICQELRIAEEEFAEELQPDSKEDHKTVAGSRFRDSGLGTSLPTMSSYAETVMTYSGSDGQKTHIPRLSEEAKQGKSFPCVACGGTVKVTTNAAWKGHLYSDLQPYLCLETECDMSSFRSRSYWVSHLALEHYEPDWKSITCPLCFEIVEQGKVNITRHLANHLEEISLSALPSNPDEDASDASSDAEAMSNESRSSTEAKAFREQFDDPTKDETFNGSMQNRLGTLKEDPSVEGDLDYHMMSENASFTSLDDFSIHPASFRQSIIEAARDETKESTRADLTADSTAVSNNSPVGSASEEPYTIKCICNLSGDDGNTIYCETCDTWQHIRCFYPDNVEEAIREDFAHSCAECKPRPLDRQRAIERFHRRN</sequence>
<reference evidence="6 7" key="1">
    <citation type="submission" date="2020-05" db="EMBL/GenBank/DDBJ databases">
        <title>Identification and distribution of gene clusters putatively required for synthesis of sphingolipid metabolism inhibitors in phylogenetically diverse species of the filamentous fungus Fusarium.</title>
        <authorList>
            <person name="Kim H.-S."/>
            <person name="Busman M."/>
            <person name="Brown D.W."/>
            <person name="Divon H."/>
            <person name="Uhlig S."/>
            <person name="Proctor R.H."/>
        </authorList>
    </citation>
    <scope>NUCLEOTIDE SEQUENCE [LARGE SCALE GENOMIC DNA]</scope>
    <source>
        <strain evidence="6 7">NRRL 13617</strain>
    </source>
</reference>
<keyword evidence="2" id="KW-0863">Zinc-finger</keyword>
<accession>A0A8H5JS29</accession>
<feature type="compositionally biased region" description="Basic and acidic residues" evidence="4">
    <location>
        <begin position="455"/>
        <end position="474"/>
    </location>
</feature>
<dbReference type="InterPro" id="IPR001965">
    <property type="entry name" value="Znf_PHD"/>
</dbReference>
<organism evidence="6 7">
    <name type="scientific">Fusarium phyllophilum</name>
    <dbReference type="NCBI Taxonomy" id="47803"/>
    <lineage>
        <taxon>Eukaryota</taxon>
        <taxon>Fungi</taxon>
        <taxon>Dikarya</taxon>
        <taxon>Ascomycota</taxon>
        <taxon>Pezizomycotina</taxon>
        <taxon>Sordariomycetes</taxon>
        <taxon>Hypocreomycetidae</taxon>
        <taxon>Hypocreales</taxon>
        <taxon>Nectriaceae</taxon>
        <taxon>Fusarium</taxon>
        <taxon>Fusarium fujikuroi species complex</taxon>
    </lineage>
</organism>
<protein>
    <submittedName>
        <fullName evidence="6">Ankyrin repeat</fullName>
    </submittedName>
</protein>
<evidence type="ECO:0000313" key="6">
    <source>
        <dbReference type="EMBL" id="KAF5560729.1"/>
    </source>
</evidence>
<feature type="compositionally biased region" description="Polar residues" evidence="4">
    <location>
        <begin position="542"/>
        <end position="554"/>
    </location>
</feature>
<dbReference type="Gene3D" id="3.30.40.10">
    <property type="entry name" value="Zinc/RING finger domain, C3HC4 (zinc finger)"/>
    <property type="match status" value="1"/>
</dbReference>
<dbReference type="PANTHER" id="PTHR35391">
    <property type="entry name" value="C2H2-TYPE DOMAIN-CONTAINING PROTEIN-RELATED"/>
    <property type="match status" value="1"/>
</dbReference>
<name>A0A8H5JS29_9HYPO</name>